<dbReference type="Proteomes" id="UP001596058">
    <property type="component" value="Unassembled WGS sequence"/>
</dbReference>
<dbReference type="RefSeq" id="WP_379525375.1">
    <property type="nucleotide sequence ID" value="NZ_JBHSPA010000151.1"/>
</dbReference>
<proteinExistence type="predicted"/>
<dbReference type="Gene3D" id="3.30.565.10">
    <property type="entry name" value="Histidine kinase-like ATPase, C-terminal domain"/>
    <property type="match status" value="1"/>
</dbReference>
<accession>A0ABW1DFC8</accession>
<dbReference type="PANTHER" id="PTHR35526:SF3">
    <property type="entry name" value="ANTI-SIGMA-F FACTOR RSBW"/>
    <property type="match status" value="1"/>
</dbReference>
<name>A0ABW1DFC8_9ACTN</name>
<dbReference type="CDD" id="cd16936">
    <property type="entry name" value="HATPase_RsbW-like"/>
    <property type="match status" value="1"/>
</dbReference>
<dbReference type="GO" id="GO:0005524">
    <property type="term" value="F:ATP binding"/>
    <property type="evidence" value="ECO:0007669"/>
    <property type="project" value="UniProtKB-KW"/>
</dbReference>
<dbReference type="SUPFAM" id="SSF55874">
    <property type="entry name" value="ATPase domain of HSP90 chaperone/DNA topoisomerase II/histidine kinase"/>
    <property type="match status" value="1"/>
</dbReference>
<evidence type="ECO:0000256" key="1">
    <source>
        <dbReference type="ARBA" id="ARBA00022527"/>
    </source>
</evidence>
<dbReference type="InterPro" id="IPR036890">
    <property type="entry name" value="HATPase_C_sf"/>
</dbReference>
<keyword evidence="3" id="KW-0547">Nucleotide-binding</keyword>
<reference evidence="4" key="1">
    <citation type="journal article" date="2019" name="Int. J. Syst. Evol. Microbiol.">
        <title>The Global Catalogue of Microorganisms (GCM) 10K type strain sequencing project: providing services to taxonomists for standard genome sequencing and annotation.</title>
        <authorList>
            <consortium name="The Broad Institute Genomics Platform"/>
            <consortium name="The Broad Institute Genome Sequencing Center for Infectious Disease"/>
            <person name="Wu L."/>
            <person name="Ma J."/>
        </authorList>
    </citation>
    <scope>NUCLEOTIDE SEQUENCE [LARGE SCALE GENOMIC DNA]</scope>
    <source>
        <strain evidence="4">CCUG 53903</strain>
    </source>
</reference>
<sequence>MRSTFEVVADSGQTNVPDDLRSRVFQLPIAPEACYTARRCISEVLTAWRIPDLVNSAHLLATELVTNAVQHAAGWDDSDLPVRLSLIYRSGTLRIEVRDPDPHALPIWRVPEELAEFGRGVPLMHGIADRCGVRILKTGKAVWCEVDRRVDLSLHPPHLICGVRCEP</sequence>
<feature type="domain" description="Histidine kinase/HSP90-like ATPase" evidence="2">
    <location>
        <begin position="28"/>
        <end position="143"/>
    </location>
</feature>
<evidence type="ECO:0000259" key="2">
    <source>
        <dbReference type="Pfam" id="PF13581"/>
    </source>
</evidence>
<protein>
    <submittedName>
        <fullName evidence="3">ATP-binding protein</fullName>
    </submittedName>
</protein>
<dbReference type="InterPro" id="IPR050267">
    <property type="entry name" value="Anti-sigma-factor_SerPK"/>
</dbReference>
<evidence type="ECO:0000313" key="3">
    <source>
        <dbReference type="EMBL" id="MFC5835965.1"/>
    </source>
</evidence>
<keyword evidence="4" id="KW-1185">Reference proteome</keyword>
<dbReference type="PANTHER" id="PTHR35526">
    <property type="entry name" value="ANTI-SIGMA-F FACTOR RSBW-RELATED"/>
    <property type="match status" value="1"/>
</dbReference>
<keyword evidence="1" id="KW-0723">Serine/threonine-protein kinase</keyword>
<keyword evidence="1" id="KW-0418">Kinase</keyword>
<dbReference type="Pfam" id="PF13581">
    <property type="entry name" value="HATPase_c_2"/>
    <property type="match status" value="1"/>
</dbReference>
<keyword evidence="1" id="KW-0808">Transferase</keyword>
<organism evidence="3 4">
    <name type="scientific">Nonomuraea insulae</name>
    <dbReference type="NCBI Taxonomy" id="1616787"/>
    <lineage>
        <taxon>Bacteria</taxon>
        <taxon>Bacillati</taxon>
        <taxon>Actinomycetota</taxon>
        <taxon>Actinomycetes</taxon>
        <taxon>Streptosporangiales</taxon>
        <taxon>Streptosporangiaceae</taxon>
        <taxon>Nonomuraea</taxon>
    </lineage>
</organism>
<comment type="caution">
    <text evidence="3">The sequence shown here is derived from an EMBL/GenBank/DDBJ whole genome shotgun (WGS) entry which is preliminary data.</text>
</comment>
<gene>
    <name evidence="3" type="ORF">ACFPZ3_70170</name>
</gene>
<evidence type="ECO:0000313" key="4">
    <source>
        <dbReference type="Proteomes" id="UP001596058"/>
    </source>
</evidence>
<dbReference type="InterPro" id="IPR003594">
    <property type="entry name" value="HATPase_dom"/>
</dbReference>
<keyword evidence="3" id="KW-0067">ATP-binding</keyword>
<dbReference type="EMBL" id="JBHSPA010000151">
    <property type="protein sequence ID" value="MFC5835965.1"/>
    <property type="molecule type" value="Genomic_DNA"/>
</dbReference>